<feature type="region of interest" description="Disordered" evidence="1">
    <location>
        <begin position="1"/>
        <end position="88"/>
    </location>
</feature>
<dbReference type="AlphaFoldDB" id="A0A816Q4K3"/>
<feature type="non-terminal residue" evidence="2">
    <location>
        <position position="1"/>
    </location>
</feature>
<evidence type="ECO:0000313" key="2">
    <source>
        <dbReference type="EMBL" id="CAF2056992.1"/>
    </source>
</evidence>
<evidence type="ECO:0000256" key="1">
    <source>
        <dbReference type="SAM" id="MobiDB-lite"/>
    </source>
</evidence>
<sequence>PTPVSGDLTAKKPNGKDVVSSAEPFRRVSETGVSLSTSDSGDAKSKKPNGKAVVSSADPVNRAGQTRVSLATSVSGDPKSKKPNGKAVVSSSDEMMFFKDVKFGPQEGEIRFRLIHFWEARNVHTKVLMGLEMLLIDEQVYSDLL</sequence>
<feature type="compositionally biased region" description="Polar residues" evidence="1">
    <location>
        <begin position="31"/>
        <end position="40"/>
    </location>
</feature>
<reference evidence="2" key="1">
    <citation type="submission" date="2021-01" db="EMBL/GenBank/DDBJ databases">
        <authorList>
            <consortium name="Genoscope - CEA"/>
            <person name="William W."/>
        </authorList>
    </citation>
    <scope>NUCLEOTIDE SEQUENCE</scope>
</reference>
<accession>A0A816Q4K3</accession>
<feature type="compositionally biased region" description="Polar residues" evidence="1">
    <location>
        <begin position="63"/>
        <end position="75"/>
    </location>
</feature>
<protein>
    <submittedName>
        <fullName evidence="2">(rape) hypothetical protein</fullName>
    </submittedName>
</protein>
<dbReference type="Proteomes" id="UP001295469">
    <property type="component" value="Chromosome C06"/>
</dbReference>
<organism evidence="2">
    <name type="scientific">Brassica napus</name>
    <name type="common">Rape</name>
    <dbReference type="NCBI Taxonomy" id="3708"/>
    <lineage>
        <taxon>Eukaryota</taxon>
        <taxon>Viridiplantae</taxon>
        <taxon>Streptophyta</taxon>
        <taxon>Embryophyta</taxon>
        <taxon>Tracheophyta</taxon>
        <taxon>Spermatophyta</taxon>
        <taxon>Magnoliopsida</taxon>
        <taxon>eudicotyledons</taxon>
        <taxon>Gunneridae</taxon>
        <taxon>Pentapetalae</taxon>
        <taxon>rosids</taxon>
        <taxon>malvids</taxon>
        <taxon>Brassicales</taxon>
        <taxon>Brassicaceae</taxon>
        <taxon>Brassiceae</taxon>
        <taxon>Brassica</taxon>
    </lineage>
</organism>
<dbReference type="EMBL" id="HG994370">
    <property type="protein sequence ID" value="CAF2056992.1"/>
    <property type="molecule type" value="Genomic_DNA"/>
</dbReference>
<name>A0A816Q4K3_BRANA</name>
<gene>
    <name evidence="2" type="ORF">DARMORV10_C06P14530.1</name>
</gene>
<proteinExistence type="predicted"/>